<dbReference type="AlphaFoldDB" id="A0A420ARZ7"/>
<accession>A0A420ARZ7</accession>
<keyword evidence="1" id="KW-0732">Signal</keyword>
<feature type="chain" id="PRO_5019229049" evidence="1">
    <location>
        <begin position="25"/>
        <end position="103"/>
    </location>
</feature>
<dbReference type="EMBL" id="RAPY01000004">
    <property type="protein sequence ID" value="RKE47163.1"/>
    <property type="molecule type" value="Genomic_DNA"/>
</dbReference>
<comment type="caution">
    <text evidence="2">The sequence shown here is derived from an EMBL/GenBank/DDBJ whole genome shotgun (WGS) entry which is preliminary data.</text>
</comment>
<evidence type="ECO:0000313" key="2">
    <source>
        <dbReference type="EMBL" id="RKE47163.1"/>
    </source>
</evidence>
<keyword evidence="3" id="KW-1185">Reference proteome</keyword>
<dbReference type="Proteomes" id="UP000286246">
    <property type="component" value="Unassembled WGS sequence"/>
</dbReference>
<protein>
    <submittedName>
        <fullName evidence="2">Uncharacterized protein</fullName>
    </submittedName>
</protein>
<name>A0A420ARZ7_SPHD1</name>
<feature type="signal peptide" evidence="1">
    <location>
        <begin position="1"/>
        <end position="24"/>
    </location>
</feature>
<reference evidence="2 3" key="1">
    <citation type="submission" date="2018-09" db="EMBL/GenBank/DDBJ databases">
        <title>Genomic Encyclopedia of Type Strains, Phase III (KMG-III): the genomes of soil and plant-associated and newly described type strains.</title>
        <authorList>
            <person name="Whitman W."/>
        </authorList>
    </citation>
    <scope>NUCLEOTIDE SEQUENCE [LARGE SCALE GENOMIC DNA]</scope>
    <source>
        <strain evidence="2 3">CECT 7938</strain>
    </source>
</reference>
<evidence type="ECO:0000313" key="3">
    <source>
        <dbReference type="Proteomes" id="UP000286246"/>
    </source>
</evidence>
<sequence>MIMNLKKIVPVLIAFFAFAFNAQAETKTPSKTEGKTQAYSNVYYVTSFDGTNYHLSLNQPPGGCSVGSDPCEITTKDPQGDLQITPAELSNPSIATIEETQDL</sequence>
<organism evidence="2 3">
    <name type="scientific">Sphingobacterium detergens</name>
    <dbReference type="NCBI Taxonomy" id="1145106"/>
    <lineage>
        <taxon>Bacteria</taxon>
        <taxon>Pseudomonadati</taxon>
        <taxon>Bacteroidota</taxon>
        <taxon>Sphingobacteriia</taxon>
        <taxon>Sphingobacteriales</taxon>
        <taxon>Sphingobacteriaceae</taxon>
        <taxon>Sphingobacterium</taxon>
    </lineage>
</organism>
<gene>
    <name evidence="2" type="ORF">DFQ12_4325</name>
</gene>
<proteinExistence type="predicted"/>
<evidence type="ECO:0000256" key="1">
    <source>
        <dbReference type="SAM" id="SignalP"/>
    </source>
</evidence>